<dbReference type="Gene3D" id="2.30.30.60">
    <property type="match status" value="1"/>
</dbReference>
<feature type="domain" description="Mechanosensitive ion channel MscS C-terminal" evidence="9">
    <location>
        <begin position="329"/>
        <end position="413"/>
    </location>
</feature>
<feature type="transmembrane region" description="Helical" evidence="7">
    <location>
        <begin position="68"/>
        <end position="85"/>
    </location>
</feature>
<feature type="transmembrane region" description="Helical" evidence="7">
    <location>
        <begin position="97"/>
        <end position="115"/>
    </location>
</feature>
<feature type="transmembrane region" description="Helical" evidence="7">
    <location>
        <begin position="20"/>
        <end position="47"/>
    </location>
</feature>
<feature type="transmembrane region" description="Helical" evidence="7">
    <location>
        <begin position="127"/>
        <end position="147"/>
    </location>
</feature>
<evidence type="ECO:0000256" key="4">
    <source>
        <dbReference type="ARBA" id="ARBA00022692"/>
    </source>
</evidence>
<dbReference type="Gene3D" id="3.30.70.100">
    <property type="match status" value="1"/>
</dbReference>
<name>A0A3B0Z9Q4_9ZZZZ</name>
<evidence type="ECO:0000259" key="9">
    <source>
        <dbReference type="Pfam" id="PF21082"/>
    </source>
</evidence>
<gene>
    <name evidence="11" type="ORF">MNBD_GAMMA14-2707</name>
</gene>
<feature type="transmembrane region" description="Helical" evidence="7">
    <location>
        <begin position="167"/>
        <end position="189"/>
    </location>
</feature>
<evidence type="ECO:0000256" key="7">
    <source>
        <dbReference type="SAM" id="Phobius"/>
    </source>
</evidence>
<sequence length="429" mass="47190">MFEVYLNKLKDWVDQIDYVAIGWEILVLVLAVIGAITVHRTLGRYLLDSSSSGERTFRHMTLSSMQRVVFPLSLLLGALVGRAILTSTKVDVTLLNFIVPLMLSLAVVRLVVYVLRMALRPGPAVKAWENLISTSIWLLVALHLVGWLPDVIRALDAFGYTFGDLRISLYTMLQLAVAVGALLVMATWLSSAIEQGLSRSTFISPGVRIGLVKTSKFGLYTLAALLSLSAVGINLGALAVFGGALGVGLGFGLQRIASNFISGFILVFDRSIRPGDVISINDKFGWVEELRARYIVVRDRDGVETLIPNENLITTEVINWSYSDRKVRVKLPVQISYQDDPEQAMGILLEATKSSSRVLTEPPPAARLMGFGDSGIDLELRVWIRDPQQGVANVRSDVNVAIWKGFKEAGITIPYPQQDLHVKEMPARG</sequence>
<dbReference type="SUPFAM" id="SSF82689">
    <property type="entry name" value="Mechanosensitive channel protein MscS (YggB), C-terminal domain"/>
    <property type="match status" value="1"/>
</dbReference>
<feature type="domain" description="Mechanosensitive ion channel MscS" evidence="8">
    <location>
        <begin position="256"/>
        <end position="321"/>
    </location>
</feature>
<dbReference type="AlphaFoldDB" id="A0A3B0Z9Q4"/>
<dbReference type="Pfam" id="PF00924">
    <property type="entry name" value="MS_channel_2nd"/>
    <property type="match status" value="1"/>
</dbReference>
<evidence type="ECO:0000256" key="1">
    <source>
        <dbReference type="ARBA" id="ARBA00004651"/>
    </source>
</evidence>
<keyword evidence="4 7" id="KW-0812">Transmembrane</keyword>
<evidence type="ECO:0000256" key="2">
    <source>
        <dbReference type="ARBA" id="ARBA00008017"/>
    </source>
</evidence>
<organism evidence="11">
    <name type="scientific">hydrothermal vent metagenome</name>
    <dbReference type="NCBI Taxonomy" id="652676"/>
    <lineage>
        <taxon>unclassified sequences</taxon>
        <taxon>metagenomes</taxon>
        <taxon>ecological metagenomes</taxon>
    </lineage>
</organism>
<feature type="domain" description="Mechanosensitive ion channel transmembrane helices 2/3" evidence="10">
    <location>
        <begin position="214"/>
        <end position="254"/>
    </location>
</feature>
<evidence type="ECO:0000313" key="11">
    <source>
        <dbReference type="EMBL" id="VAW82999.1"/>
    </source>
</evidence>
<dbReference type="InterPro" id="IPR023408">
    <property type="entry name" value="MscS_beta-dom_sf"/>
</dbReference>
<dbReference type="InterPro" id="IPR052702">
    <property type="entry name" value="MscS-like_channel"/>
</dbReference>
<accession>A0A3B0Z9Q4</accession>
<evidence type="ECO:0000256" key="5">
    <source>
        <dbReference type="ARBA" id="ARBA00022989"/>
    </source>
</evidence>
<comment type="similarity">
    <text evidence="2">Belongs to the MscS (TC 1.A.23) family.</text>
</comment>
<keyword evidence="3" id="KW-1003">Cell membrane</keyword>
<dbReference type="InterPro" id="IPR010920">
    <property type="entry name" value="LSM_dom_sf"/>
</dbReference>
<evidence type="ECO:0000256" key="3">
    <source>
        <dbReference type="ARBA" id="ARBA00022475"/>
    </source>
</evidence>
<keyword evidence="6 7" id="KW-0472">Membrane</keyword>
<comment type="subcellular location">
    <subcellularLocation>
        <location evidence="1">Cell membrane</location>
        <topology evidence="1">Multi-pass membrane protein</topology>
    </subcellularLocation>
</comment>
<feature type="transmembrane region" description="Helical" evidence="7">
    <location>
        <begin position="217"/>
        <end position="241"/>
    </location>
</feature>
<dbReference type="Gene3D" id="1.10.287.1260">
    <property type="match status" value="1"/>
</dbReference>
<keyword evidence="5 7" id="KW-1133">Transmembrane helix</keyword>
<dbReference type="SUPFAM" id="SSF82861">
    <property type="entry name" value="Mechanosensitive channel protein MscS (YggB), transmembrane region"/>
    <property type="match status" value="1"/>
</dbReference>
<dbReference type="InterPro" id="IPR011066">
    <property type="entry name" value="MscS_channel_C_sf"/>
</dbReference>
<protein>
    <submittedName>
        <fullName evidence="11">Potassium efflux system KefA protein / Small-conductance mechanosensitive channel</fullName>
    </submittedName>
</protein>
<dbReference type="PANTHER" id="PTHR30347:SF1">
    <property type="entry name" value="MECHANOSENSITIVE CHANNEL MSCK"/>
    <property type="match status" value="1"/>
</dbReference>
<dbReference type="InterPro" id="IPR049142">
    <property type="entry name" value="MS_channel_1st"/>
</dbReference>
<dbReference type="Pfam" id="PF21082">
    <property type="entry name" value="MS_channel_3rd"/>
    <property type="match status" value="1"/>
</dbReference>
<dbReference type="GO" id="GO:0005886">
    <property type="term" value="C:plasma membrane"/>
    <property type="evidence" value="ECO:0007669"/>
    <property type="project" value="UniProtKB-SubCell"/>
</dbReference>
<dbReference type="GO" id="GO:0055085">
    <property type="term" value="P:transmembrane transport"/>
    <property type="evidence" value="ECO:0007669"/>
    <property type="project" value="InterPro"/>
</dbReference>
<dbReference type="SUPFAM" id="SSF50182">
    <property type="entry name" value="Sm-like ribonucleoproteins"/>
    <property type="match status" value="1"/>
</dbReference>
<evidence type="ECO:0000256" key="6">
    <source>
        <dbReference type="ARBA" id="ARBA00023136"/>
    </source>
</evidence>
<evidence type="ECO:0000259" key="8">
    <source>
        <dbReference type="Pfam" id="PF00924"/>
    </source>
</evidence>
<dbReference type="Pfam" id="PF21088">
    <property type="entry name" value="MS_channel_1st"/>
    <property type="match status" value="1"/>
</dbReference>
<proteinExistence type="inferred from homology"/>
<dbReference type="EMBL" id="UOFM01000505">
    <property type="protein sequence ID" value="VAW82999.1"/>
    <property type="molecule type" value="Genomic_DNA"/>
</dbReference>
<reference evidence="11" key="1">
    <citation type="submission" date="2018-06" db="EMBL/GenBank/DDBJ databases">
        <authorList>
            <person name="Zhirakovskaya E."/>
        </authorList>
    </citation>
    <scope>NUCLEOTIDE SEQUENCE</scope>
</reference>
<dbReference type="InterPro" id="IPR006685">
    <property type="entry name" value="MscS_channel_2nd"/>
</dbReference>
<dbReference type="InterPro" id="IPR049278">
    <property type="entry name" value="MS_channel_C"/>
</dbReference>
<dbReference type="PANTHER" id="PTHR30347">
    <property type="entry name" value="POTASSIUM CHANNEL RELATED"/>
    <property type="match status" value="1"/>
</dbReference>
<dbReference type="InterPro" id="IPR011014">
    <property type="entry name" value="MscS_channel_TM-2"/>
</dbReference>
<evidence type="ECO:0000259" key="10">
    <source>
        <dbReference type="Pfam" id="PF21088"/>
    </source>
</evidence>